<evidence type="ECO:0000256" key="2">
    <source>
        <dbReference type="ARBA" id="ARBA00023235"/>
    </source>
</evidence>
<sequence length="235" mass="25724">MKTLGLIGGMSWESTVPYYQTLNRLVREELGGLHSAKLLLWSFDFAEIEALQAQGDWDTATQEMVTAAKRLESAGADAVMVCTNTMHLMFDSVAAAVSAPVLHIADAAGQAIHSAGCRKPLLLATRFTMEMDFYKGRMKDGFGLDVQVPDETDRALVYQIIYEELCKGAVLDTSRAVYMEIIDKMIARGCDSVIFGCTEIGLLLNPDDISVPSFDTCFLHARMGTDFMLASGTVE</sequence>
<keyword evidence="2" id="KW-0413">Isomerase</keyword>
<comment type="caution">
    <text evidence="3">The sequence shown here is derived from an EMBL/GenBank/DDBJ whole genome shotgun (WGS) entry which is preliminary data.</text>
</comment>
<evidence type="ECO:0000313" key="3">
    <source>
        <dbReference type="EMBL" id="GHF22852.1"/>
    </source>
</evidence>
<proteinExistence type="inferred from homology"/>
<dbReference type="InterPro" id="IPR033134">
    <property type="entry name" value="Asp/Glu_racemase_AS_2"/>
</dbReference>
<reference evidence="3" key="2">
    <citation type="submission" date="2020-09" db="EMBL/GenBank/DDBJ databases">
        <authorList>
            <person name="Sun Q."/>
            <person name="Kim S."/>
        </authorList>
    </citation>
    <scope>NUCLEOTIDE SEQUENCE</scope>
    <source>
        <strain evidence="3">KCTC 42590</strain>
    </source>
</reference>
<comment type="similarity">
    <text evidence="1">Belongs to the aspartate/glutamate racemases family.</text>
</comment>
<protein>
    <submittedName>
        <fullName evidence="3">Aspartate racemase</fullName>
    </submittedName>
</protein>
<dbReference type="InterPro" id="IPR001920">
    <property type="entry name" value="Asp/Glu_race"/>
</dbReference>
<keyword evidence="4" id="KW-1185">Reference proteome</keyword>
<dbReference type="NCBIfam" id="TIGR00035">
    <property type="entry name" value="asp_race"/>
    <property type="match status" value="1"/>
</dbReference>
<dbReference type="InterPro" id="IPR015942">
    <property type="entry name" value="Asp/Glu/hydantoin_racemase"/>
</dbReference>
<dbReference type="SUPFAM" id="SSF53681">
    <property type="entry name" value="Aspartate/glutamate racemase"/>
    <property type="match status" value="2"/>
</dbReference>
<dbReference type="Gene3D" id="3.40.50.1860">
    <property type="match status" value="2"/>
</dbReference>
<dbReference type="InterPro" id="IPR004380">
    <property type="entry name" value="Asp_race"/>
</dbReference>
<name>A0A919E8B1_9PROT</name>
<dbReference type="PANTHER" id="PTHR21198">
    <property type="entry name" value="GLUTAMATE RACEMASE"/>
    <property type="match status" value="1"/>
</dbReference>
<organism evidence="3 4">
    <name type="scientific">Kordiimonas sediminis</name>
    <dbReference type="NCBI Taxonomy" id="1735581"/>
    <lineage>
        <taxon>Bacteria</taxon>
        <taxon>Pseudomonadati</taxon>
        <taxon>Pseudomonadota</taxon>
        <taxon>Alphaproteobacteria</taxon>
        <taxon>Kordiimonadales</taxon>
        <taxon>Kordiimonadaceae</taxon>
        <taxon>Kordiimonas</taxon>
    </lineage>
</organism>
<dbReference type="EMBL" id="BNCI01000002">
    <property type="protein sequence ID" value="GHF22852.1"/>
    <property type="molecule type" value="Genomic_DNA"/>
</dbReference>
<dbReference type="Pfam" id="PF01177">
    <property type="entry name" value="Asp_Glu_race"/>
    <property type="match status" value="1"/>
</dbReference>
<accession>A0A919E8B1</accession>
<dbReference type="PROSITE" id="PS00924">
    <property type="entry name" value="ASP_GLU_RACEMASE_2"/>
    <property type="match status" value="1"/>
</dbReference>
<evidence type="ECO:0000313" key="4">
    <source>
        <dbReference type="Proteomes" id="UP000630923"/>
    </source>
</evidence>
<dbReference type="RefSeq" id="WP_191251873.1">
    <property type="nucleotide sequence ID" value="NZ_BNCI01000002.1"/>
</dbReference>
<dbReference type="GO" id="GO:0047661">
    <property type="term" value="F:amino-acid racemase activity"/>
    <property type="evidence" value="ECO:0007669"/>
    <property type="project" value="InterPro"/>
</dbReference>
<dbReference type="PANTHER" id="PTHR21198:SF7">
    <property type="entry name" value="ASPARTATE-GLUTAMATE RACEMASE FAMILY"/>
    <property type="match status" value="1"/>
</dbReference>
<dbReference type="AlphaFoldDB" id="A0A919E8B1"/>
<gene>
    <name evidence="3" type="ORF">GCM10017044_16540</name>
</gene>
<dbReference type="Proteomes" id="UP000630923">
    <property type="component" value="Unassembled WGS sequence"/>
</dbReference>
<evidence type="ECO:0000256" key="1">
    <source>
        <dbReference type="ARBA" id="ARBA00007847"/>
    </source>
</evidence>
<reference evidence="3" key="1">
    <citation type="journal article" date="2014" name="Int. J. Syst. Evol. Microbiol.">
        <title>Complete genome sequence of Corynebacterium casei LMG S-19264T (=DSM 44701T), isolated from a smear-ripened cheese.</title>
        <authorList>
            <consortium name="US DOE Joint Genome Institute (JGI-PGF)"/>
            <person name="Walter F."/>
            <person name="Albersmeier A."/>
            <person name="Kalinowski J."/>
            <person name="Ruckert C."/>
        </authorList>
    </citation>
    <scope>NUCLEOTIDE SEQUENCE</scope>
    <source>
        <strain evidence="3">KCTC 42590</strain>
    </source>
</reference>